<dbReference type="Gene3D" id="1.10.287.1490">
    <property type="match status" value="1"/>
</dbReference>
<name>A0ABY7ET94_MYAAR</name>
<feature type="compositionally biased region" description="Polar residues" evidence="4">
    <location>
        <begin position="36"/>
        <end position="50"/>
    </location>
</feature>
<evidence type="ECO:0000256" key="4">
    <source>
        <dbReference type="SAM" id="MobiDB-lite"/>
    </source>
</evidence>
<dbReference type="Pfam" id="PF01576">
    <property type="entry name" value="Myosin_tail_1"/>
    <property type="match status" value="1"/>
</dbReference>
<evidence type="ECO:0000313" key="7">
    <source>
        <dbReference type="Proteomes" id="UP001164746"/>
    </source>
</evidence>
<dbReference type="PANTHER" id="PTHR46292">
    <property type="entry name" value="COILED-COIL DOMAIN-CONTAINING PROTEIN 102A"/>
    <property type="match status" value="1"/>
</dbReference>
<feature type="coiled-coil region" evidence="3">
    <location>
        <begin position="52"/>
        <end position="135"/>
    </location>
</feature>
<feature type="domain" description="Myosin tail" evidence="5">
    <location>
        <begin position="293"/>
        <end position="484"/>
    </location>
</feature>
<accession>A0ABY7ET94</accession>
<organism evidence="6 7">
    <name type="scientific">Mya arenaria</name>
    <name type="common">Soft-shell clam</name>
    <dbReference type="NCBI Taxonomy" id="6604"/>
    <lineage>
        <taxon>Eukaryota</taxon>
        <taxon>Metazoa</taxon>
        <taxon>Spiralia</taxon>
        <taxon>Lophotrochozoa</taxon>
        <taxon>Mollusca</taxon>
        <taxon>Bivalvia</taxon>
        <taxon>Autobranchia</taxon>
        <taxon>Heteroconchia</taxon>
        <taxon>Euheterodonta</taxon>
        <taxon>Imparidentia</taxon>
        <taxon>Neoheterodontei</taxon>
        <taxon>Myida</taxon>
        <taxon>Myoidea</taxon>
        <taxon>Myidae</taxon>
        <taxon>Mya</taxon>
    </lineage>
</organism>
<feature type="region of interest" description="Disordered" evidence="4">
    <location>
        <begin position="149"/>
        <end position="200"/>
    </location>
</feature>
<keyword evidence="1 3" id="KW-0175">Coiled coil</keyword>
<reference evidence="6" key="1">
    <citation type="submission" date="2022-11" db="EMBL/GenBank/DDBJ databases">
        <title>Centuries of genome instability and evolution in soft-shell clam transmissible cancer (bioRxiv).</title>
        <authorList>
            <person name="Hart S.F.M."/>
            <person name="Yonemitsu M.A."/>
            <person name="Giersch R.M."/>
            <person name="Beal B.F."/>
            <person name="Arriagada G."/>
            <person name="Davis B.W."/>
            <person name="Ostrander E.A."/>
            <person name="Goff S.P."/>
            <person name="Metzger M.J."/>
        </authorList>
    </citation>
    <scope>NUCLEOTIDE SEQUENCE</scope>
    <source>
        <strain evidence="6">MELC-2E11</strain>
        <tissue evidence="6">Siphon/mantle</tissue>
    </source>
</reference>
<dbReference type="Proteomes" id="UP001164746">
    <property type="component" value="Chromosome 8"/>
</dbReference>
<evidence type="ECO:0000256" key="1">
    <source>
        <dbReference type="ARBA" id="ARBA00023054"/>
    </source>
</evidence>
<feature type="compositionally biased region" description="Polar residues" evidence="4">
    <location>
        <begin position="152"/>
        <end position="161"/>
    </location>
</feature>
<sequence length="522" mass="60430">MSQKPGHNTGPKGDVSYVRATPGPQYPIAPSPLPSMDNNHLANAHPQQHNVNSDLEDKLELQQRELEEIRARAAQMEKTMRWWSDCTSNWREKWSKVRNERNKAREENRQLRGKLDLLIKENNSLKRDKDELVNSSKITVGKTDKLQDKNVESMTGSTSCASALGVSKPQDDIETRSDTSNSDSVQSKLQSPARRDVLTDSECQTLEDLRDLRQHSDKEEEVGGERLTLIELKLDESQKTISGEREEKTHLLKLLEDTRHELLNLKTRYEEQKQSKLDLEMQLERVREQHGDDLARVTSDLQDEQATRAHMDKRVAELRAELEKLQRENADEWGRRERLETEKLGIERENKKLRATLSDMEEQLERKSTHASTVVNKDMKTLQLDVSERNKELADLKHIHVKLKKAHQERLTDLDHSRRRCDQFEMEVKKLRSRVEELKRELANAEDEVDTQGNNVRKVQRTNDELQEQVENLNVQLEHLQSRLRRSSQSNTGHGGSLRAYSPNLQALEVDDDTDDDFSEGS</sequence>
<dbReference type="EMBL" id="CP111019">
    <property type="protein sequence ID" value="WAR13205.1"/>
    <property type="molecule type" value="Genomic_DNA"/>
</dbReference>
<gene>
    <name evidence="6" type="ORF">MAR_027385</name>
</gene>
<feature type="compositionally biased region" description="Polar residues" evidence="4">
    <location>
        <begin position="178"/>
        <end position="190"/>
    </location>
</feature>
<feature type="compositionally biased region" description="Pro residues" evidence="4">
    <location>
        <begin position="24"/>
        <end position="33"/>
    </location>
</feature>
<protein>
    <recommendedName>
        <fullName evidence="2">Coiled-coil domain-containing protein 102A</fullName>
    </recommendedName>
</protein>
<feature type="compositionally biased region" description="Acidic residues" evidence="4">
    <location>
        <begin position="509"/>
        <end position="522"/>
    </location>
</feature>
<dbReference type="InterPro" id="IPR002928">
    <property type="entry name" value="Myosin_tail"/>
</dbReference>
<feature type="region of interest" description="Disordered" evidence="4">
    <location>
        <begin position="1"/>
        <end position="50"/>
    </location>
</feature>
<evidence type="ECO:0000256" key="2">
    <source>
        <dbReference type="ARBA" id="ARBA00040149"/>
    </source>
</evidence>
<evidence type="ECO:0000259" key="5">
    <source>
        <dbReference type="Pfam" id="PF01576"/>
    </source>
</evidence>
<proteinExistence type="predicted"/>
<feature type="coiled-coil region" evidence="3">
    <location>
        <begin position="252"/>
        <end position="370"/>
    </location>
</feature>
<keyword evidence="7" id="KW-1185">Reference proteome</keyword>
<evidence type="ECO:0000256" key="3">
    <source>
        <dbReference type="SAM" id="Coils"/>
    </source>
</evidence>
<evidence type="ECO:0000313" key="6">
    <source>
        <dbReference type="EMBL" id="WAR13205.1"/>
    </source>
</evidence>
<dbReference type="PANTHER" id="PTHR46292:SF1">
    <property type="entry name" value="COILED-COIL DOMAIN-CONTAINING PROTEIN 102A"/>
    <property type="match status" value="1"/>
</dbReference>
<feature type="region of interest" description="Disordered" evidence="4">
    <location>
        <begin position="483"/>
        <end position="522"/>
    </location>
</feature>